<gene>
    <name evidence="8" type="ORF">D6D85_03575</name>
</gene>
<keyword evidence="4 6" id="KW-1133">Transmembrane helix</keyword>
<evidence type="ECO:0000256" key="5">
    <source>
        <dbReference type="ARBA" id="ARBA00023136"/>
    </source>
</evidence>
<keyword evidence="2" id="KW-1003">Cell membrane</keyword>
<evidence type="ECO:0000259" key="7">
    <source>
        <dbReference type="Pfam" id="PF02687"/>
    </source>
</evidence>
<protein>
    <submittedName>
        <fullName evidence="8">FtsX-like permease family protein</fullName>
    </submittedName>
</protein>
<evidence type="ECO:0000313" key="9">
    <source>
        <dbReference type="Proteomes" id="UP000277582"/>
    </source>
</evidence>
<keyword evidence="3 6" id="KW-0812">Transmembrane</keyword>
<evidence type="ECO:0000256" key="1">
    <source>
        <dbReference type="ARBA" id="ARBA00004651"/>
    </source>
</evidence>
<feature type="transmembrane region" description="Helical" evidence="6">
    <location>
        <begin position="177"/>
        <end position="199"/>
    </location>
</feature>
<feature type="non-terminal residue" evidence="8">
    <location>
        <position position="1"/>
    </location>
</feature>
<keyword evidence="5 6" id="KW-0472">Membrane</keyword>
<evidence type="ECO:0000256" key="3">
    <source>
        <dbReference type="ARBA" id="ARBA00022692"/>
    </source>
</evidence>
<evidence type="ECO:0000256" key="4">
    <source>
        <dbReference type="ARBA" id="ARBA00022989"/>
    </source>
</evidence>
<organism evidence="8 9">
    <name type="scientific">Candidatus Methanodesulfokora washburnensis</name>
    <dbReference type="NCBI Taxonomy" id="2478471"/>
    <lineage>
        <taxon>Archaea</taxon>
        <taxon>Thermoproteota</taxon>
        <taxon>Candidatus Korarchaeia</taxon>
        <taxon>Candidatus Korarchaeia incertae sedis</taxon>
        <taxon>Candidatus Methanodesulfokora</taxon>
    </lineage>
</organism>
<comment type="caution">
    <text evidence="8">The sequence shown here is derived from an EMBL/GenBank/DDBJ whole genome shotgun (WGS) entry which is preliminary data.</text>
</comment>
<dbReference type="InterPro" id="IPR003838">
    <property type="entry name" value="ABC3_permease_C"/>
</dbReference>
<dbReference type="RefSeq" id="WP_125670677.1">
    <property type="nucleotide sequence ID" value="NZ_RCOS01000053.1"/>
</dbReference>
<feature type="transmembrane region" description="Helical" evidence="6">
    <location>
        <begin position="126"/>
        <end position="145"/>
    </location>
</feature>
<feature type="domain" description="ABC3 transporter permease C-terminal" evidence="7">
    <location>
        <begin position="128"/>
        <end position="235"/>
    </location>
</feature>
<evidence type="ECO:0000313" key="8">
    <source>
        <dbReference type="EMBL" id="RSN76738.1"/>
    </source>
</evidence>
<dbReference type="Pfam" id="PF02687">
    <property type="entry name" value="FtsX"/>
    <property type="match status" value="1"/>
</dbReference>
<dbReference type="GO" id="GO:0005886">
    <property type="term" value="C:plasma membrane"/>
    <property type="evidence" value="ECO:0007669"/>
    <property type="project" value="UniProtKB-SubCell"/>
</dbReference>
<evidence type="ECO:0000256" key="6">
    <source>
        <dbReference type="SAM" id="Phobius"/>
    </source>
</evidence>
<dbReference type="AlphaFoldDB" id="A0A429GS60"/>
<feature type="transmembrane region" description="Helical" evidence="6">
    <location>
        <begin position="219"/>
        <end position="236"/>
    </location>
</feature>
<accession>A0A429GS60</accession>
<reference evidence="8 9" key="1">
    <citation type="submission" date="2018-10" db="EMBL/GenBank/DDBJ databases">
        <title>Co-occurring genomic capacity for anaerobic methane metabolism and dissimilatory sulfite reduction discovered in the Korarchaeota.</title>
        <authorList>
            <person name="Mckay L.J."/>
            <person name="Dlakic M."/>
            <person name="Fields M.W."/>
            <person name="Delmont T.O."/>
            <person name="Eren A.M."/>
            <person name="Jay Z.J."/>
            <person name="Klingelsmith K.B."/>
            <person name="Rusch D.B."/>
            <person name="Inskeep W.P."/>
        </authorList>
    </citation>
    <scope>NUCLEOTIDE SEQUENCE [LARGE SCALE GENOMIC DNA]</scope>
    <source>
        <strain evidence="8 9">MDKW</strain>
    </source>
</reference>
<proteinExistence type="predicted"/>
<dbReference type="Proteomes" id="UP000277582">
    <property type="component" value="Unassembled WGS sequence"/>
</dbReference>
<comment type="subcellular location">
    <subcellularLocation>
        <location evidence="1">Cell membrane</location>
        <topology evidence="1">Multi-pass membrane protein</topology>
    </subcellularLocation>
</comment>
<sequence length="241" mass="26511">RLHIRTGDKLLVLGVLADRYVELDVKGIFSSSSPMDDEIIAPLHVGQWLRGTDYSYVTLIRIKGEVNRSKILEELGIKPSEEKEEKGLSPSVPSSLPLKAGEIGAKEAYDLMRSYMERYGLTRESLLVLSSTVLLLSSISIAVAFRTVVAQHRDEIEVIRSVGASKRILKADILVKLLPWAAAASLTGLLLAVLTLNLIQRAGFLQVLSHSPPISVDPLIFLLNFLFVLLLMLASLRGDIN</sequence>
<dbReference type="EMBL" id="RCOS01000053">
    <property type="protein sequence ID" value="RSN76738.1"/>
    <property type="molecule type" value="Genomic_DNA"/>
</dbReference>
<keyword evidence="9" id="KW-1185">Reference proteome</keyword>
<name>A0A429GS60_9CREN</name>
<evidence type="ECO:0000256" key="2">
    <source>
        <dbReference type="ARBA" id="ARBA00022475"/>
    </source>
</evidence>